<organism evidence="2">
    <name type="scientific">Tetraselmis sp. GSL018</name>
    <dbReference type="NCBI Taxonomy" id="582737"/>
    <lineage>
        <taxon>Eukaryota</taxon>
        <taxon>Viridiplantae</taxon>
        <taxon>Chlorophyta</taxon>
        <taxon>core chlorophytes</taxon>
        <taxon>Chlorodendrophyceae</taxon>
        <taxon>Chlorodendrales</taxon>
        <taxon>Chlorodendraceae</taxon>
        <taxon>Tetraselmis</taxon>
    </lineage>
</organism>
<evidence type="ECO:0000256" key="1">
    <source>
        <dbReference type="SAM" id="MobiDB-lite"/>
    </source>
</evidence>
<proteinExistence type="predicted"/>
<dbReference type="PANTHER" id="PTHR31964">
    <property type="entry name" value="ADENINE NUCLEOTIDE ALPHA HYDROLASES-LIKE SUPERFAMILY PROTEIN"/>
    <property type="match status" value="1"/>
</dbReference>
<reference evidence="2" key="1">
    <citation type="submission" date="2014-05" db="EMBL/GenBank/DDBJ databases">
        <title>The transcriptome of the halophilic microalga Tetraselmis sp. GSL018 isolated from the Great Salt Lake, Utah.</title>
        <authorList>
            <person name="Jinkerson R.E."/>
            <person name="D'Adamo S."/>
            <person name="Posewitz M.C."/>
        </authorList>
    </citation>
    <scope>NUCLEOTIDE SEQUENCE</scope>
    <source>
        <strain evidence="2">GSL018</strain>
    </source>
</reference>
<sequence length="436" mass="47116">MNRCNNCCFQPEALRNKLVGSPKLPIRAKVTAIPEMTQPANPTTLLPYGCLPKKVQKTITITKAATYDYDYEPVGQNPSEVECLAATHRVLLVVDDNDDSEAALAWVLKNLMLSPKHELRLLHVVSGQRMEAGYYHTSESLSGSASFSDKEDSQVHPLPRDALREEWAARTQSFLRRRFLDRLRGSGIRYEVDLVKEYGPDSGVAVGHCICDAAEGLGADTVVVPRGAGGGDFLSQFVAHYCTRPVVLLSGRQLRRGPAAAAAPDCAVDALHPAPKGRVLLFALDSSMSASWAVDWAMDAMYRPGDELHLVHVGLDADRRIKRNLDAISHRLQSRGVVAAGHVIGQSGGEAQQECDRVKGALSELALQLGAQALFLVSHSDGLLKDFLGHTIAGRCVTLGRCTTVLLHQRRPEGPADHTMPPGGAFAMNGQALPAA</sequence>
<protein>
    <submittedName>
        <fullName evidence="2">Uncharacterized protein</fullName>
    </submittedName>
</protein>
<dbReference type="InterPro" id="IPR014729">
    <property type="entry name" value="Rossmann-like_a/b/a_fold"/>
</dbReference>
<evidence type="ECO:0000313" key="2">
    <source>
        <dbReference type="EMBL" id="JAC69654.1"/>
    </source>
</evidence>
<gene>
    <name evidence="2" type="ORF">TSPGSL018_5874</name>
</gene>
<name>A0A061RFX4_9CHLO</name>
<dbReference type="EMBL" id="GBEZ01016609">
    <property type="protein sequence ID" value="JAC69654.1"/>
    <property type="molecule type" value="Transcribed_RNA"/>
</dbReference>
<dbReference type="AlphaFoldDB" id="A0A061RFX4"/>
<dbReference type="SUPFAM" id="SSF52402">
    <property type="entry name" value="Adenine nucleotide alpha hydrolases-like"/>
    <property type="match status" value="2"/>
</dbReference>
<accession>A0A061RFX4</accession>
<dbReference type="Gene3D" id="3.40.50.620">
    <property type="entry name" value="HUPs"/>
    <property type="match status" value="2"/>
</dbReference>
<feature type="region of interest" description="Disordered" evidence="1">
    <location>
        <begin position="413"/>
        <end position="436"/>
    </location>
</feature>
<dbReference type="PANTHER" id="PTHR31964:SF113">
    <property type="entry name" value="USPA DOMAIN-CONTAINING PROTEIN"/>
    <property type="match status" value="1"/>
</dbReference>